<dbReference type="Proteomes" id="UP000230407">
    <property type="component" value="Unassembled WGS sequence"/>
</dbReference>
<organism evidence="2 3">
    <name type="scientific">Streptomyces carminius</name>
    <dbReference type="NCBI Taxonomy" id="2665496"/>
    <lineage>
        <taxon>Bacteria</taxon>
        <taxon>Bacillati</taxon>
        <taxon>Actinomycetota</taxon>
        <taxon>Actinomycetes</taxon>
        <taxon>Kitasatosporales</taxon>
        <taxon>Streptomycetaceae</taxon>
        <taxon>Streptomyces</taxon>
    </lineage>
</organism>
<comment type="caution">
    <text evidence="2">The sequence shown here is derived from an EMBL/GenBank/DDBJ whole genome shotgun (WGS) entry which is preliminary data.</text>
</comment>
<reference evidence="2 3" key="1">
    <citation type="submission" date="2017-11" db="EMBL/GenBank/DDBJ databases">
        <title>Streptomyces carmine sp. nov., a novel actinomycete isolated from Sophora alopecuroides in Xinjiang, China.</title>
        <authorList>
            <person name="Wang Y."/>
            <person name="Luo X."/>
            <person name="Wan C."/>
            <person name="Zhang L."/>
        </authorList>
    </citation>
    <scope>NUCLEOTIDE SEQUENCE [LARGE SCALE GENOMIC DNA]</scope>
    <source>
        <strain evidence="2 3">TRM SA0054</strain>
    </source>
</reference>
<feature type="compositionally biased region" description="Low complexity" evidence="1">
    <location>
        <begin position="80"/>
        <end position="95"/>
    </location>
</feature>
<name>A0A2M8LQ81_9ACTN</name>
<evidence type="ECO:0000313" key="2">
    <source>
        <dbReference type="EMBL" id="PJE94109.1"/>
    </source>
</evidence>
<evidence type="ECO:0000256" key="1">
    <source>
        <dbReference type="SAM" id="MobiDB-lite"/>
    </source>
</evidence>
<sequence>MRRGLVHAGAWALATGAAVTLSWYGVHTVVSGTSYDRPHPLRVAGAPEAEPSTDSTRRPRPSASAGSAKPSKPSRRADAASDSAKPSSAPSSPSSGEEAGRDGKDGERAERPPAPSAEVESHRVRGGRVAFDLGPDSATLVSATPNAGWEIGVWEGERWIRVTFTRGDEASSVFCVWNGTPPRVTVDEHGG</sequence>
<dbReference type="EMBL" id="PGGW01000069">
    <property type="protein sequence ID" value="PJE94109.1"/>
    <property type="molecule type" value="Genomic_DNA"/>
</dbReference>
<evidence type="ECO:0000313" key="3">
    <source>
        <dbReference type="Proteomes" id="UP000230407"/>
    </source>
</evidence>
<protein>
    <recommendedName>
        <fullName evidence="4">Secreted protein</fullName>
    </recommendedName>
</protein>
<accession>A0A2M8LQ81</accession>
<dbReference type="RefSeq" id="WP_100204721.1">
    <property type="nucleotide sequence ID" value="NZ_PGGW01000069.1"/>
</dbReference>
<keyword evidence="3" id="KW-1185">Reference proteome</keyword>
<proteinExistence type="predicted"/>
<gene>
    <name evidence="2" type="ORF">CUT44_27795</name>
</gene>
<feature type="region of interest" description="Disordered" evidence="1">
    <location>
        <begin position="32"/>
        <end position="137"/>
    </location>
</feature>
<feature type="compositionally biased region" description="Low complexity" evidence="1">
    <location>
        <begin position="61"/>
        <end position="71"/>
    </location>
</feature>
<evidence type="ECO:0008006" key="4">
    <source>
        <dbReference type="Google" id="ProtNLM"/>
    </source>
</evidence>
<feature type="compositionally biased region" description="Basic and acidic residues" evidence="1">
    <location>
        <begin position="98"/>
        <end position="111"/>
    </location>
</feature>
<dbReference type="AlphaFoldDB" id="A0A2M8LQ81"/>